<feature type="short sequence motif" description="DGA/G" evidence="7">
    <location>
        <begin position="221"/>
        <end position="223"/>
    </location>
</feature>
<dbReference type="PROSITE" id="PS50088">
    <property type="entry name" value="ANK_REPEAT"/>
    <property type="match status" value="4"/>
</dbReference>
<dbReference type="Gene3D" id="1.25.40.20">
    <property type="entry name" value="Ankyrin repeat-containing domain"/>
    <property type="match status" value="3"/>
</dbReference>
<dbReference type="InterPro" id="IPR002110">
    <property type="entry name" value="Ankyrin_rpt"/>
</dbReference>
<dbReference type="InterPro" id="IPR002641">
    <property type="entry name" value="PNPLA_dom"/>
</dbReference>
<sequence length="1258" mass="141151">MSTPPPAQHDGKPLRLLALGEFVFLELSYYTADCSELDGGGVRGLVTLLILRRLMYLINQANPPKPCDVFDLIAGTSTGGLIAIMLGRLEMGIEDAITAYRDLSKTVFTPRVPIGRRTLNLFGGSTFDHKLLETAIQIIVSKASIGQDTGPEASSLLQENPKCKIFICAAMKNARIQRLRNYRSCQEEHIKCEIWEAARATSAAPTFFDSIEFSNGATFRDGALGQNNPIFELVNEVSQEFPNREIATIVSLGTGVSSSIDLGKGLISVAKACSKIATDTEGKAEEFLKTYSNANTCEWLLTNKGYESWLDKDQISDHHGFLWLKGKPGAGKSTMMKFAFDQIKYLRSGDVHICFFFNARGSLLERSTLGMYRSLLFQLFKKVHELKEVLDNFGMLELPHGDKSSWTIPQLQKVLQHAIGELGKCRLWVFVDALDECDEDEIWAMVNFFESLGESTVRSDTDMRVFFASRYYPQITIQKKVEIRLDDQEEHSRDIERYIQKELKTGNDTASREIREEVKNRASGVFLWAVLVIQILNKAAARGFSLKARLQEIPDDLSEIFEGILTRDFENMKIMRLCVQWTLFAKTPLKREELYFAILSGLDRAEAESLMPERISTEVMDAFILSCSKGLTQIVGGTVQFIHETVRDFLLHGNGMQHIQESPIQSFQGSSHEALKQCCLNQISSTIDILMERHPPVDLEDIDTLREIYGSMIEWGQKRYRDLHNEQPTFYLSYRFTEYALSHVLSHANFAEAGGVSQASFLQSFRVLTWTYLRRVILYEGKSDLLDLNLLYILATRDLGSLVEAILRVDPDFDIEGESHCSPLRTALRKGHYDALTGLLASNHSEFSAMRRPNSSEIGHLSRAYRYFQHKDESTTPLLQFFFRWGEETDVLTLLRSGKFSLNGNISQEVGCSPLSMAAERGYNKVVKFLLARQEVDPNLQDCLRFTPVSKAAREGRVETARLFVRDMRVDVNLKCLCGRSPLSYAAEKGHQDVVELLLVRQDVEVNSRDDKGRTPLFYAAAYGCQGIVTLLMEAPNADIISKDNNCHTALAYAVRNGHEGIVRQLLDSEEVEINCYDVESEQTALYFAMKYQYTSIENLLREYPGIDVAIGDQASVYADFEGNEHGLKQLWRAAANGNASVVEKLLATDGVDLNAKDTKHGRTPLWCAAEQGHSAVVKLLLAKEGVDLESKDDETGQAPLCVAARVGHKAVVQLLLANGGIDLDSEDHCERTPLVWAHVNGHSSIVEMLEDSLTARQ</sequence>
<evidence type="ECO:0000259" key="8">
    <source>
        <dbReference type="PROSITE" id="PS51635"/>
    </source>
</evidence>
<proteinExistence type="predicted"/>
<evidence type="ECO:0000256" key="5">
    <source>
        <dbReference type="ARBA" id="ARBA00023422"/>
    </source>
</evidence>
<keyword evidence="10" id="KW-1185">Reference proteome</keyword>
<name>A0A8H4WR43_9HYPO</name>
<feature type="repeat" description="ANK" evidence="6">
    <location>
        <begin position="1126"/>
        <end position="1159"/>
    </location>
</feature>
<keyword evidence="7" id="KW-0378">Hydrolase</keyword>
<dbReference type="InterPro" id="IPR056884">
    <property type="entry name" value="NPHP3-like_N"/>
</dbReference>
<feature type="repeat" description="ANK" evidence="6">
    <location>
        <begin position="978"/>
        <end position="1011"/>
    </location>
</feature>
<evidence type="ECO:0000256" key="2">
    <source>
        <dbReference type="ARBA" id="ARBA00022737"/>
    </source>
</evidence>
<reference evidence="9" key="1">
    <citation type="journal article" date="2020" name="BMC Genomics">
        <title>Correction to: Identification and distribution of gene clusters required for synthesis of sphingolipid metabolism inhibitors in diverse species of the filamentous fungus Fusarium.</title>
        <authorList>
            <person name="Kim H.S."/>
            <person name="Lohmar J.M."/>
            <person name="Busman M."/>
            <person name="Brown D.W."/>
            <person name="Naumann T.A."/>
            <person name="Divon H.H."/>
            <person name="Lysoe E."/>
            <person name="Uhlig S."/>
            <person name="Proctor R.H."/>
        </authorList>
    </citation>
    <scope>NUCLEOTIDE SEQUENCE</scope>
    <source>
        <strain evidence="9">NRRL 20472</strain>
    </source>
</reference>
<dbReference type="EC" id="3.1.1.4" evidence="1"/>
<reference evidence="9" key="2">
    <citation type="submission" date="2020-05" db="EMBL/GenBank/DDBJ databases">
        <authorList>
            <person name="Kim H.-S."/>
            <person name="Proctor R.H."/>
            <person name="Brown D.W."/>
        </authorList>
    </citation>
    <scope>NUCLEOTIDE SEQUENCE</scope>
    <source>
        <strain evidence="9">NRRL 20472</strain>
    </source>
</reference>
<feature type="short sequence motif" description="GXGXXG" evidence="7">
    <location>
        <begin position="39"/>
        <end position="44"/>
    </location>
</feature>
<evidence type="ECO:0000313" key="10">
    <source>
        <dbReference type="Proteomes" id="UP000622797"/>
    </source>
</evidence>
<dbReference type="SUPFAM" id="SSF52151">
    <property type="entry name" value="FabD/lysophospholipase-like"/>
    <property type="match status" value="1"/>
</dbReference>
<evidence type="ECO:0000256" key="4">
    <source>
        <dbReference type="ARBA" id="ARBA00023098"/>
    </source>
</evidence>
<feature type="short sequence motif" description="GXSXG" evidence="7">
    <location>
        <begin position="75"/>
        <end position="79"/>
    </location>
</feature>
<comment type="caution">
    <text evidence="9">The sequence shown here is derived from an EMBL/GenBank/DDBJ whole genome shotgun (WGS) entry which is preliminary data.</text>
</comment>
<keyword evidence="4 7" id="KW-0443">Lipid metabolism</keyword>
<dbReference type="PROSITE" id="PS51635">
    <property type="entry name" value="PNPLA"/>
    <property type="match status" value="1"/>
</dbReference>
<dbReference type="InterPro" id="IPR027417">
    <property type="entry name" value="P-loop_NTPase"/>
</dbReference>
<dbReference type="GO" id="GO:0046486">
    <property type="term" value="P:glycerolipid metabolic process"/>
    <property type="evidence" value="ECO:0007669"/>
    <property type="project" value="UniProtKB-ARBA"/>
</dbReference>
<dbReference type="AlphaFoldDB" id="A0A8H4WR43"/>
<feature type="active site" description="Nucleophile" evidence="7">
    <location>
        <position position="77"/>
    </location>
</feature>
<dbReference type="Pfam" id="PF24883">
    <property type="entry name" value="NPHP3_N"/>
    <property type="match status" value="1"/>
</dbReference>
<dbReference type="SUPFAM" id="SSF48403">
    <property type="entry name" value="Ankyrin repeat"/>
    <property type="match status" value="1"/>
</dbReference>
<dbReference type="PANTHER" id="PTHR24198:SF165">
    <property type="entry name" value="ANKYRIN REPEAT-CONTAINING PROTEIN-RELATED"/>
    <property type="match status" value="1"/>
</dbReference>
<dbReference type="Gene3D" id="3.40.50.300">
    <property type="entry name" value="P-loop containing nucleotide triphosphate hydrolases"/>
    <property type="match status" value="1"/>
</dbReference>
<feature type="active site" description="Proton acceptor" evidence="7">
    <location>
        <position position="221"/>
    </location>
</feature>
<gene>
    <name evidence="9" type="ORF">FSARC_14115</name>
</gene>
<feature type="repeat" description="ANK" evidence="6">
    <location>
        <begin position="1161"/>
        <end position="1194"/>
    </location>
</feature>
<dbReference type="OrthoDB" id="194358at2759"/>
<feature type="domain" description="PNPLA" evidence="8">
    <location>
        <begin position="35"/>
        <end position="234"/>
    </location>
</feature>
<dbReference type="GO" id="GO:0016042">
    <property type="term" value="P:lipid catabolic process"/>
    <property type="evidence" value="ECO:0007669"/>
    <property type="project" value="UniProtKB-UniRule"/>
</dbReference>
<organism evidence="9 10">
    <name type="scientific">Fusarium sarcochroum</name>
    <dbReference type="NCBI Taxonomy" id="1208366"/>
    <lineage>
        <taxon>Eukaryota</taxon>
        <taxon>Fungi</taxon>
        <taxon>Dikarya</taxon>
        <taxon>Ascomycota</taxon>
        <taxon>Pezizomycotina</taxon>
        <taxon>Sordariomycetes</taxon>
        <taxon>Hypocreomycetidae</taxon>
        <taxon>Hypocreales</taxon>
        <taxon>Nectriaceae</taxon>
        <taxon>Fusarium</taxon>
        <taxon>Fusarium lateritium species complex</taxon>
    </lineage>
</organism>
<dbReference type="SMART" id="SM00248">
    <property type="entry name" value="ANK"/>
    <property type="match status" value="10"/>
</dbReference>
<dbReference type="Gene3D" id="3.40.1090.10">
    <property type="entry name" value="Cytosolic phospholipase A2 catalytic domain"/>
    <property type="match status" value="1"/>
</dbReference>
<comment type="catalytic activity">
    <reaction evidence="5">
        <text>a 1,2-diacyl-sn-glycero-3-phosphocholine + H2O = a 1-acyl-sn-glycero-3-phosphocholine + a fatty acid + H(+)</text>
        <dbReference type="Rhea" id="RHEA:15801"/>
        <dbReference type="ChEBI" id="CHEBI:15377"/>
        <dbReference type="ChEBI" id="CHEBI:15378"/>
        <dbReference type="ChEBI" id="CHEBI:28868"/>
        <dbReference type="ChEBI" id="CHEBI:57643"/>
        <dbReference type="ChEBI" id="CHEBI:58168"/>
        <dbReference type="EC" id="3.1.1.4"/>
    </reaction>
    <physiologicalReaction direction="left-to-right" evidence="5">
        <dbReference type="Rhea" id="RHEA:15802"/>
    </physiologicalReaction>
</comment>
<evidence type="ECO:0000256" key="7">
    <source>
        <dbReference type="PROSITE-ProRule" id="PRU01161"/>
    </source>
</evidence>
<dbReference type="Proteomes" id="UP000622797">
    <property type="component" value="Unassembled WGS sequence"/>
</dbReference>
<dbReference type="EMBL" id="JABEXW010001140">
    <property type="protein sequence ID" value="KAF4946805.1"/>
    <property type="molecule type" value="Genomic_DNA"/>
</dbReference>
<dbReference type="GO" id="GO:0004623">
    <property type="term" value="F:phospholipase A2 activity"/>
    <property type="evidence" value="ECO:0007669"/>
    <property type="project" value="UniProtKB-EC"/>
</dbReference>
<dbReference type="SUPFAM" id="SSF52540">
    <property type="entry name" value="P-loop containing nucleoside triphosphate hydrolases"/>
    <property type="match status" value="1"/>
</dbReference>
<evidence type="ECO:0000256" key="1">
    <source>
        <dbReference type="ARBA" id="ARBA00013278"/>
    </source>
</evidence>
<protein>
    <recommendedName>
        <fullName evidence="1">phospholipase A2</fullName>
        <ecNumber evidence="1">3.1.1.4</ecNumber>
    </recommendedName>
</protein>
<dbReference type="PANTHER" id="PTHR24198">
    <property type="entry name" value="ANKYRIN REPEAT AND PROTEIN KINASE DOMAIN-CONTAINING PROTEIN"/>
    <property type="match status" value="1"/>
</dbReference>
<dbReference type="Pfam" id="PF00023">
    <property type="entry name" value="Ank"/>
    <property type="match status" value="3"/>
</dbReference>
<evidence type="ECO:0000313" key="9">
    <source>
        <dbReference type="EMBL" id="KAF4946805.1"/>
    </source>
</evidence>
<dbReference type="InterPro" id="IPR036770">
    <property type="entry name" value="Ankyrin_rpt-contain_sf"/>
</dbReference>
<keyword evidence="7" id="KW-0442">Lipid degradation</keyword>
<keyword evidence="2" id="KW-0677">Repeat</keyword>
<dbReference type="PROSITE" id="PS50297">
    <property type="entry name" value="ANK_REP_REGION"/>
    <property type="match status" value="3"/>
</dbReference>
<dbReference type="Pfam" id="PF12796">
    <property type="entry name" value="Ank_2"/>
    <property type="match status" value="2"/>
</dbReference>
<evidence type="ECO:0000256" key="6">
    <source>
        <dbReference type="PROSITE-ProRule" id="PRU00023"/>
    </source>
</evidence>
<evidence type="ECO:0000256" key="3">
    <source>
        <dbReference type="ARBA" id="ARBA00023043"/>
    </source>
</evidence>
<feature type="repeat" description="ANK" evidence="6">
    <location>
        <begin position="1196"/>
        <end position="1220"/>
    </location>
</feature>
<accession>A0A8H4WR43</accession>
<dbReference type="Pfam" id="PF01734">
    <property type="entry name" value="Patatin"/>
    <property type="match status" value="1"/>
</dbReference>
<dbReference type="InterPro" id="IPR016035">
    <property type="entry name" value="Acyl_Trfase/lysoPLipase"/>
</dbReference>
<keyword evidence="3 6" id="KW-0040">ANK repeat</keyword>